<evidence type="ECO:0000256" key="1">
    <source>
        <dbReference type="ARBA" id="ARBA00001589"/>
    </source>
</evidence>
<gene>
    <name evidence="17" type="ORF">F0361_05060</name>
</gene>
<evidence type="ECO:0000256" key="6">
    <source>
        <dbReference type="ARBA" id="ARBA00008853"/>
    </source>
</evidence>
<dbReference type="GO" id="GO:0030234">
    <property type="term" value="F:enzyme regulator activity"/>
    <property type="evidence" value="ECO:0007669"/>
    <property type="project" value="InterPro"/>
</dbReference>
<evidence type="ECO:0000313" key="17">
    <source>
        <dbReference type="EMBL" id="KAA2218986.1"/>
    </source>
</evidence>
<evidence type="ECO:0000256" key="13">
    <source>
        <dbReference type="ARBA" id="ARBA00032464"/>
    </source>
</evidence>
<evidence type="ECO:0000256" key="8">
    <source>
        <dbReference type="ARBA" id="ARBA00016808"/>
    </source>
</evidence>
<comment type="catalytic activity">
    <reaction evidence="1">
        <text>D-glucono-1,5-lactone + H2O = D-gluconate + H(+)</text>
        <dbReference type="Rhea" id="RHEA:10440"/>
        <dbReference type="ChEBI" id="CHEBI:15377"/>
        <dbReference type="ChEBI" id="CHEBI:15378"/>
        <dbReference type="ChEBI" id="CHEBI:16217"/>
        <dbReference type="ChEBI" id="CHEBI:18391"/>
        <dbReference type="EC" id="3.1.1.17"/>
    </reaction>
</comment>
<evidence type="ECO:0000313" key="18">
    <source>
        <dbReference type="Proteomes" id="UP000323188"/>
    </source>
</evidence>
<evidence type="ECO:0000256" key="7">
    <source>
        <dbReference type="ARBA" id="ARBA00013227"/>
    </source>
</evidence>
<feature type="active site" description="Proton donor/acceptor" evidence="14">
    <location>
        <position position="201"/>
    </location>
</feature>
<evidence type="ECO:0000259" key="16">
    <source>
        <dbReference type="Pfam" id="PF08450"/>
    </source>
</evidence>
<comment type="caution">
    <text evidence="17">The sequence shown here is derived from an EMBL/GenBank/DDBJ whole genome shotgun (WGS) entry which is preliminary data.</text>
</comment>
<accession>A0A5B2TWU7</accession>
<keyword evidence="10 15" id="KW-0479">Metal-binding</keyword>
<dbReference type="GO" id="GO:0004341">
    <property type="term" value="F:gluconolactonase activity"/>
    <property type="evidence" value="ECO:0007669"/>
    <property type="project" value="UniProtKB-EC"/>
</dbReference>
<name>A0A5B2TWU7_9FLAO</name>
<keyword evidence="12" id="KW-0106">Calcium</keyword>
<dbReference type="PRINTS" id="PR01790">
    <property type="entry name" value="SMP30FAMILY"/>
</dbReference>
<dbReference type="PANTHER" id="PTHR10907">
    <property type="entry name" value="REGUCALCIN"/>
    <property type="match status" value="1"/>
</dbReference>
<comment type="cofactor">
    <cofactor evidence="2">
        <name>Ca(2+)</name>
        <dbReference type="ChEBI" id="CHEBI:29108"/>
    </cofactor>
</comment>
<feature type="binding site" evidence="15">
    <location>
        <position position="104"/>
    </location>
    <ligand>
        <name>substrate</name>
    </ligand>
</feature>
<comment type="cofactor">
    <cofactor evidence="15">
        <name>Zn(2+)</name>
        <dbReference type="ChEBI" id="CHEBI:29105"/>
    </cofactor>
    <text evidence="15">Binds 1 divalent metal cation per subunit.</text>
</comment>
<dbReference type="SUPFAM" id="SSF63829">
    <property type="entry name" value="Calcium-dependent phosphotriesterase"/>
    <property type="match status" value="1"/>
</dbReference>
<keyword evidence="15" id="KW-0862">Zinc</keyword>
<dbReference type="AlphaFoldDB" id="A0A5B2TWU7"/>
<dbReference type="EMBL" id="VUOE01000001">
    <property type="protein sequence ID" value="KAA2218986.1"/>
    <property type="molecule type" value="Genomic_DNA"/>
</dbReference>
<dbReference type="InterPro" id="IPR011042">
    <property type="entry name" value="6-blade_b-propeller_TolB-like"/>
</dbReference>
<dbReference type="PRINTS" id="PR01791">
    <property type="entry name" value="REGUCALCIN"/>
</dbReference>
<feature type="binding site" evidence="15">
    <location>
        <position position="21"/>
    </location>
    <ligand>
        <name>a divalent metal cation</name>
        <dbReference type="ChEBI" id="CHEBI:60240"/>
    </ligand>
</feature>
<feature type="binding site" evidence="15">
    <location>
        <position position="106"/>
    </location>
    <ligand>
        <name>substrate</name>
    </ligand>
</feature>
<evidence type="ECO:0000256" key="11">
    <source>
        <dbReference type="ARBA" id="ARBA00022801"/>
    </source>
</evidence>
<dbReference type="EC" id="3.1.1.17" evidence="7"/>
<evidence type="ECO:0000256" key="2">
    <source>
        <dbReference type="ARBA" id="ARBA00001913"/>
    </source>
</evidence>
<feature type="binding site" evidence="15">
    <location>
        <position position="201"/>
    </location>
    <ligand>
        <name>a divalent metal cation</name>
        <dbReference type="ChEBI" id="CHEBI:60240"/>
    </ligand>
</feature>
<evidence type="ECO:0000256" key="4">
    <source>
        <dbReference type="ARBA" id="ARBA00001946"/>
    </source>
</evidence>
<keyword evidence="11" id="KW-0378">Hydrolase</keyword>
<evidence type="ECO:0000256" key="10">
    <source>
        <dbReference type="ARBA" id="ARBA00022723"/>
    </source>
</evidence>
<evidence type="ECO:0000256" key="9">
    <source>
        <dbReference type="ARBA" id="ARBA00022490"/>
    </source>
</evidence>
<comment type="subcellular location">
    <subcellularLocation>
        <location evidence="5">Cytoplasm</location>
    </subcellularLocation>
</comment>
<evidence type="ECO:0000256" key="14">
    <source>
        <dbReference type="PIRSR" id="PIRSR605511-1"/>
    </source>
</evidence>
<evidence type="ECO:0000256" key="15">
    <source>
        <dbReference type="PIRSR" id="PIRSR605511-2"/>
    </source>
</evidence>
<comment type="cofactor">
    <cofactor evidence="4">
        <name>Mg(2+)</name>
        <dbReference type="ChEBI" id="CHEBI:18420"/>
    </cofactor>
</comment>
<sequence>MNAIRPMEIATVHPHKSELGEGPFWDAHKKAICWVDILNGHLHEYVVHADAYRRYEIGKMIGCAAVCKDQNFILASTGGIGFLNRDSGLITYVDHPEKDIQGNRFNDGACDPAGRFWVGSMALSEETGAGSVYMFENGISSKKIENSTISNGMAWNADHTLFYFIDTPTGSVVAYDFEVKMGMISNKRVVISIDEKEGFPDGMTIDSEGMLWIAHWGGWQVTRWNPQNGELLTRIKLPVAKITSCTFGGEDLKDLYVTSAKVDLTEEELKKQPLAGSLFVIRNGGYQGVPGFLYKN</sequence>
<dbReference type="InterPro" id="IPR005511">
    <property type="entry name" value="SMP-30"/>
</dbReference>
<evidence type="ECO:0000256" key="12">
    <source>
        <dbReference type="ARBA" id="ARBA00022837"/>
    </source>
</evidence>
<dbReference type="Gene3D" id="2.120.10.30">
    <property type="entry name" value="TolB, C-terminal domain"/>
    <property type="match status" value="1"/>
</dbReference>
<dbReference type="PANTHER" id="PTHR10907:SF47">
    <property type="entry name" value="REGUCALCIN"/>
    <property type="match status" value="1"/>
</dbReference>
<dbReference type="GO" id="GO:0005509">
    <property type="term" value="F:calcium ion binding"/>
    <property type="evidence" value="ECO:0007669"/>
    <property type="project" value="InterPro"/>
</dbReference>
<proteinExistence type="inferred from homology"/>
<protein>
    <recommendedName>
        <fullName evidence="8">Regucalcin</fullName>
        <ecNumber evidence="7">3.1.1.17</ecNumber>
    </recommendedName>
    <alternativeName>
        <fullName evidence="13">Gluconolactonase</fullName>
    </alternativeName>
</protein>
<dbReference type="InterPro" id="IPR008367">
    <property type="entry name" value="Regucalcin"/>
</dbReference>
<organism evidence="17 18">
    <name type="scientific">Maribacter flavus</name>
    <dbReference type="NCBI Taxonomy" id="1658664"/>
    <lineage>
        <taxon>Bacteria</taxon>
        <taxon>Pseudomonadati</taxon>
        <taxon>Bacteroidota</taxon>
        <taxon>Flavobacteriia</taxon>
        <taxon>Flavobacteriales</taxon>
        <taxon>Flavobacteriaceae</taxon>
        <taxon>Maribacter</taxon>
    </lineage>
</organism>
<dbReference type="Proteomes" id="UP000323188">
    <property type="component" value="Unassembled WGS sequence"/>
</dbReference>
<evidence type="ECO:0000256" key="3">
    <source>
        <dbReference type="ARBA" id="ARBA00001936"/>
    </source>
</evidence>
<keyword evidence="9" id="KW-0963">Cytoplasm</keyword>
<evidence type="ECO:0000256" key="5">
    <source>
        <dbReference type="ARBA" id="ARBA00004496"/>
    </source>
</evidence>
<feature type="binding site" evidence="15">
    <location>
        <position position="151"/>
    </location>
    <ligand>
        <name>a divalent metal cation</name>
        <dbReference type="ChEBI" id="CHEBI:60240"/>
    </ligand>
</feature>
<dbReference type="RefSeq" id="WP_154917489.1">
    <property type="nucleotide sequence ID" value="NZ_VUOE01000001.1"/>
</dbReference>
<feature type="domain" description="SMP-30/Gluconolactonase/LRE-like region" evidence="16">
    <location>
        <begin position="19"/>
        <end position="260"/>
    </location>
</feature>
<dbReference type="GO" id="GO:0019853">
    <property type="term" value="P:L-ascorbic acid biosynthetic process"/>
    <property type="evidence" value="ECO:0007669"/>
    <property type="project" value="TreeGrafter"/>
</dbReference>
<dbReference type="InterPro" id="IPR013658">
    <property type="entry name" value="SGL"/>
</dbReference>
<dbReference type="Pfam" id="PF08450">
    <property type="entry name" value="SGL"/>
    <property type="match status" value="1"/>
</dbReference>
<reference evidence="17 18" key="1">
    <citation type="submission" date="2019-09" db="EMBL/GenBank/DDBJ databases">
        <authorList>
            <person name="Khan S.A."/>
            <person name="Jeon C.O."/>
            <person name="Chun B.H."/>
            <person name="Jeong S.E."/>
        </authorList>
    </citation>
    <scope>NUCLEOTIDE SEQUENCE [LARGE SCALE GENOMIC DNA]</scope>
    <source>
        <strain evidence="17 18">KCTC 42508</strain>
    </source>
</reference>
<comment type="similarity">
    <text evidence="6">Belongs to the SMP-30/CGR1 family.</text>
</comment>
<comment type="cofactor">
    <cofactor evidence="3">
        <name>Mn(2+)</name>
        <dbReference type="ChEBI" id="CHEBI:29035"/>
    </cofactor>
</comment>
<dbReference type="GO" id="GO:0005737">
    <property type="term" value="C:cytoplasm"/>
    <property type="evidence" value="ECO:0007669"/>
    <property type="project" value="UniProtKB-SubCell"/>
</dbReference>